<dbReference type="PROSITE" id="PS51725">
    <property type="entry name" value="ABM"/>
    <property type="match status" value="1"/>
</dbReference>
<dbReference type="InterPro" id="IPR011008">
    <property type="entry name" value="Dimeric_a/b-barrel"/>
</dbReference>
<evidence type="ECO:0000313" key="3">
    <source>
        <dbReference type="Proteomes" id="UP001238805"/>
    </source>
</evidence>
<proteinExistence type="predicted"/>
<accession>A0ABY8VMF1</accession>
<keyword evidence="2" id="KW-0560">Oxidoreductase</keyword>
<keyword evidence="3" id="KW-1185">Reference proteome</keyword>
<name>A0ABY8VMF1_9CORY</name>
<dbReference type="EMBL" id="CP126970">
    <property type="protein sequence ID" value="WIM69349.1"/>
    <property type="molecule type" value="Genomic_DNA"/>
</dbReference>
<dbReference type="SUPFAM" id="SSF54909">
    <property type="entry name" value="Dimeric alpha+beta barrel"/>
    <property type="match status" value="1"/>
</dbReference>
<evidence type="ECO:0000259" key="1">
    <source>
        <dbReference type="PROSITE" id="PS51725"/>
    </source>
</evidence>
<dbReference type="InterPro" id="IPR007138">
    <property type="entry name" value="ABM_dom"/>
</dbReference>
<dbReference type="Pfam" id="PF03992">
    <property type="entry name" value="ABM"/>
    <property type="match status" value="1"/>
</dbReference>
<gene>
    <name evidence="2" type="ORF">QP029_08695</name>
</gene>
<keyword evidence="2" id="KW-0503">Monooxygenase</keyword>
<protein>
    <submittedName>
        <fullName evidence="2">Antibiotic biosynthesis monooxygenase family protein</fullName>
    </submittedName>
</protein>
<feature type="domain" description="ABM" evidence="1">
    <location>
        <begin position="3"/>
        <end position="91"/>
    </location>
</feature>
<reference evidence="2 3" key="1">
    <citation type="submission" date="2023-05" db="EMBL/GenBank/DDBJ databases">
        <title>Corynebacterium suedekumii sp. nov. and Corynebacterium breve sp. nov. isolated from raw cow's milk.</title>
        <authorList>
            <person name="Baer M.K."/>
            <person name="Mehl L."/>
            <person name="Hellmuth R."/>
            <person name="Marke G."/>
            <person name="Lipski A."/>
        </authorList>
    </citation>
    <scope>NUCLEOTIDE SEQUENCE [LARGE SCALE GENOMIC DNA]</scope>
    <source>
        <strain evidence="2 3">LM112</strain>
    </source>
</reference>
<sequence>MDIILTGELTCRTEAEMDVVREYLPRYVGLTRAEPGCLEFEVLPVADSLTWKVRERFIGEAAFRAHQQRVASSAWGRATAGIERRYEVQGLAGAGAQTPDS</sequence>
<organism evidence="2 3">
    <name type="scientific">Corynebacterium suedekumii</name>
    <dbReference type="NCBI Taxonomy" id="3049801"/>
    <lineage>
        <taxon>Bacteria</taxon>
        <taxon>Bacillati</taxon>
        <taxon>Actinomycetota</taxon>
        <taxon>Actinomycetes</taxon>
        <taxon>Mycobacteriales</taxon>
        <taxon>Corynebacteriaceae</taxon>
        <taxon>Corynebacterium</taxon>
    </lineage>
</organism>
<dbReference type="RefSeq" id="WP_284873944.1">
    <property type="nucleotide sequence ID" value="NZ_CP126970.1"/>
</dbReference>
<dbReference type="GO" id="GO:0004497">
    <property type="term" value="F:monooxygenase activity"/>
    <property type="evidence" value="ECO:0007669"/>
    <property type="project" value="UniProtKB-KW"/>
</dbReference>
<evidence type="ECO:0000313" key="2">
    <source>
        <dbReference type="EMBL" id="WIM69349.1"/>
    </source>
</evidence>
<dbReference type="Proteomes" id="UP001238805">
    <property type="component" value="Chromosome"/>
</dbReference>
<dbReference type="Gene3D" id="3.30.70.100">
    <property type="match status" value="1"/>
</dbReference>